<evidence type="ECO:0000256" key="6">
    <source>
        <dbReference type="PROSITE-ProRule" id="PRU00175"/>
    </source>
</evidence>
<dbReference type="Gene3D" id="3.30.40.10">
    <property type="entry name" value="Zinc/RING finger domain, C3HC4 (zinc finger)"/>
    <property type="match status" value="1"/>
</dbReference>
<keyword evidence="5 7" id="KW-0472">Membrane</keyword>
<evidence type="ECO:0000259" key="8">
    <source>
        <dbReference type="PROSITE" id="PS50089"/>
    </source>
</evidence>
<keyword evidence="4" id="KW-0862">Zinc</keyword>
<dbReference type="SMART" id="SM00184">
    <property type="entry name" value="RING"/>
    <property type="match status" value="1"/>
</dbReference>
<evidence type="ECO:0000256" key="1">
    <source>
        <dbReference type="ARBA" id="ARBA00004370"/>
    </source>
</evidence>
<protein>
    <recommendedName>
        <fullName evidence="8">RING-type domain-containing protein</fullName>
    </recommendedName>
</protein>
<dbReference type="GO" id="GO:0008270">
    <property type="term" value="F:zinc ion binding"/>
    <property type="evidence" value="ECO:0007669"/>
    <property type="project" value="UniProtKB-KW"/>
</dbReference>
<dbReference type="PROSITE" id="PS50089">
    <property type="entry name" value="ZF_RING_2"/>
    <property type="match status" value="1"/>
</dbReference>
<evidence type="ECO:0000313" key="9">
    <source>
        <dbReference type="EMBL" id="KAF7123100.1"/>
    </source>
</evidence>
<dbReference type="OrthoDB" id="9984778at2759"/>
<dbReference type="PANTHER" id="PTHR46151">
    <property type="entry name" value="NEP1-INTERACTING PROTEIN-LIKE 2"/>
    <property type="match status" value="1"/>
</dbReference>
<accession>A0A834G1L4</accession>
<evidence type="ECO:0000256" key="3">
    <source>
        <dbReference type="ARBA" id="ARBA00022771"/>
    </source>
</evidence>
<feature type="domain" description="RING-type" evidence="8">
    <location>
        <begin position="204"/>
        <end position="246"/>
    </location>
</feature>
<dbReference type="GO" id="GO:0016020">
    <property type="term" value="C:membrane"/>
    <property type="evidence" value="ECO:0007669"/>
    <property type="project" value="UniProtKB-SubCell"/>
</dbReference>
<name>A0A834G1L4_RHOSS</name>
<dbReference type="InterPro" id="IPR001841">
    <property type="entry name" value="Znf_RING"/>
</dbReference>
<dbReference type="EMBL" id="WJXA01000012">
    <property type="protein sequence ID" value="KAF7123100.1"/>
    <property type="molecule type" value="Genomic_DNA"/>
</dbReference>
<dbReference type="CDD" id="cd23119">
    <property type="entry name" value="RING-H2_NIPL1-like"/>
    <property type="match status" value="1"/>
</dbReference>
<comment type="subcellular location">
    <subcellularLocation>
        <location evidence="1">Membrane</location>
    </subcellularLocation>
</comment>
<keyword evidence="7" id="KW-1133">Transmembrane helix</keyword>
<evidence type="ECO:0000256" key="7">
    <source>
        <dbReference type="SAM" id="Phobius"/>
    </source>
</evidence>
<reference evidence="9" key="1">
    <citation type="submission" date="2019-11" db="EMBL/GenBank/DDBJ databases">
        <authorList>
            <person name="Liu Y."/>
            <person name="Hou J."/>
            <person name="Li T.-Q."/>
            <person name="Guan C.-H."/>
            <person name="Wu X."/>
            <person name="Wu H.-Z."/>
            <person name="Ling F."/>
            <person name="Zhang R."/>
            <person name="Shi X.-G."/>
            <person name="Ren J.-P."/>
            <person name="Chen E.-F."/>
            <person name="Sun J.-M."/>
        </authorList>
    </citation>
    <scope>NUCLEOTIDE SEQUENCE</scope>
    <source>
        <strain evidence="9">Adult_tree_wgs_1</strain>
        <tissue evidence="9">Leaves</tissue>
    </source>
</reference>
<keyword evidence="7" id="KW-0812">Transmembrane</keyword>
<dbReference type="PANTHER" id="PTHR46151:SF18">
    <property type="entry name" value="NEP1-INTERACTING PROTEIN-LIKE 2"/>
    <property type="match status" value="1"/>
</dbReference>
<keyword evidence="2" id="KW-0479">Metal-binding</keyword>
<evidence type="ECO:0000256" key="4">
    <source>
        <dbReference type="ARBA" id="ARBA00022833"/>
    </source>
</evidence>
<dbReference type="SUPFAM" id="SSF57850">
    <property type="entry name" value="RING/U-box"/>
    <property type="match status" value="1"/>
</dbReference>
<dbReference type="AlphaFoldDB" id="A0A834G1L4"/>
<keyword evidence="3 6" id="KW-0863">Zinc-finger</keyword>
<feature type="transmembrane region" description="Helical" evidence="7">
    <location>
        <begin position="20"/>
        <end position="48"/>
    </location>
</feature>
<gene>
    <name evidence="9" type="ORF">RHSIM_Rhsim12G0154500</name>
</gene>
<dbReference type="Pfam" id="PF13639">
    <property type="entry name" value="zf-RING_2"/>
    <property type="match status" value="1"/>
</dbReference>
<sequence>MEDAIDGGREIKVYHYIPRLIASALSGALTGFFALAGAFTGAITGALAGRASDSGVIRGAGLGAIAGTILSVEVLEAFRAYWCSELSGSQSSSSMADFIEELLRGRFVEEQFPPAILSAYSWQEASTVVEAAHGNGSTVVEVEEEKSLLIGVVYKEVNIANIRYDDVYDAYGEVLSRGLSGEDLSKLPCHVMSDEVHAIQSICCSICLQDIEVGEIARSLPRCHHTFHLTCVDKWLIRHGSCPVCRQDV</sequence>
<evidence type="ECO:0000256" key="5">
    <source>
        <dbReference type="ARBA" id="ARBA00023136"/>
    </source>
</evidence>
<dbReference type="InterPro" id="IPR013083">
    <property type="entry name" value="Znf_RING/FYVE/PHD"/>
</dbReference>
<proteinExistence type="predicted"/>
<dbReference type="Proteomes" id="UP000626092">
    <property type="component" value="Unassembled WGS sequence"/>
</dbReference>
<organism evidence="9 10">
    <name type="scientific">Rhododendron simsii</name>
    <name type="common">Sims's rhododendron</name>
    <dbReference type="NCBI Taxonomy" id="118357"/>
    <lineage>
        <taxon>Eukaryota</taxon>
        <taxon>Viridiplantae</taxon>
        <taxon>Streptophyta</taxon>
        <taxon>Embryophyta</taxon>
        <taxon>Tracheophyta</taxon>
        <taxon>Spermatophyta</taxon>
        <taxon>Magnoliopsida</taxon>
        <taxon>eudicotyledons</taxon>
        <taxon>Gunneridae</taxon>
        <taxon>Pentapetalae</taxon>
        <taxon>asterids</taxon>
        <taxon>Ericales</taxon>
        <taxon>Ericaceae</taxon>
        <taxon>Ericoideae</taxon>
        <taxon>Rhodoreae</taxon>
        <taxon>Rhododendron</taxon>
    </lineage>
</organism>
<evidence type="ECO:0000256" key="2">
    <source>
        <dbReference type="ARBA" id="ARBA00022723"/>
    </source>
</evidence>
<evidence type="ECO:0000313" key="10">
    <source>
        <dbReference type="Proteomes" id="UP000626092"/>
    </source>
</evidence>
<comment type="caution">
    <text evidence="9">The sequence shown here is derived from an EMBL/GenBank/DDBJ whole genome shotgun (WGS) entry which is preliminary data.</text>
</comment>
<keyword evidence="10" id="KW-1185">Reference proteome</keyword>